<sequence>MDIQTTACQCATGTCNHQERPLLTFFDLPPELRQQIYSLAIISPPLIHVDVCNSIADPELEVISFKFLELGRHSESRDISLLLLLVCKESNAVYKKICYAYLPARRRSIIRFDPTATTIFITNFLAFIRDPDLAYGIEKGWRRQQWVREIRKIGAPNSCFEFMYVHYNPGDVGLSVKDLGQLFEMFENLEECVSFHDHPHYFPEAAVQPRPWHELLGHSRAEIDFDMYNASLAFSVRVLFEEYRDKYNASFKVPRIEVKAHHCQSDRERQIL</sequence>
<name>A0A2J6PW14_9HELO</name>
<dbReference type="OrthoDB" id="3515801at2759"/>
<protein>
    <recommendedName>
        <fullName evidence="1">2EXR domain-containing protein</fullName>
    </recommendedName>
</protein>
<feature type="domain" description="2EXR" evidence="1">
    <location>
        <begin position="25"/>
        <end position="115"/>
    </location>
</feature>
<dbReference type="InterPro" id="IPR045518">
    <property type="entry name" value="2EXR"/>
</dbReference>
<dbReference type="AlphaFoldDB" id="A0A2J6PW14"/>
<dbReference type="Pfam" id="PF20150">
    <property type="entry name" value="2EXR"/>
    <property type="match status" value="1"/>
</dbReference>
<dbReference type="EMBL" id="KZ613495">
    <property type="protein sequence ID" value="PMD18223.1"/>
    <property type="molecule type" value="Genomic_DNA"/>
</dbReference>
<gene>
    <name evidence="2" type="ORF">NA56DRAFT_661504</name>
</gene>
<accession>A0A2J6PW14</accession>
<dbReference type="Proteomes" id="UP000235672">
    <property type="component" value="Unassembled WGS sequence"/>
</dbReference>
<evidence type="ECO:0000259" key="1">
    <source>
        <dbReference type="Pfam" id="PF20150"/>
    </source>
</evidence>
<evidence type="ECO:0000313" key="3">
    <source>
        <dbReference type="Proteomes" id="UP000235672"/>
    </source>
</evidence>
<evidence type="ECO:0000313" key="2">
    <source>
        <dbReference type="EMBL" id="PMD18223.1"/>
    </source>
</evidence>
<keyword evidence="3" id="KW-1185">Reference proteome</keyword>
<organism evidence="2 3">
    <name type="scientific">Hyaloscypha hepaticicola</name>
    <dbReference type="NCBI Taxonomy" id="2082293"/>
    <lineage>
        <taxon>Eukaryota</taxon>
        <taxon>Fungi</taxon>
        <taxon>Dikarya</taxon>
        <taxon>Ascomycota</taxon>
        <taxon>Pezizomycotina</taxon>
        <taxon>Leotiomycetes</taxon>
        <taxon>Helotiales</taxon>
        <taxon>Hyaloscyphaceae</taxon>
        <taxon>Hyaloscypha</taxon>
    </lineage>
</organism>
<reference evidence="2 3" key="1">
    <citation type="submission" date="2016-05" db="EMBL/GenBank/DDBJ databases">
        <title>A degradative enzymes factory behind the ericoid mycorrhizal symbiosis.</title>
        <authorList>
            <consortium name="DOE Joint Genome Institute"/>
            <person name="Martino E."/>
            <person name="Morin E."/>
            <person name="Grelet G."/>
            <person name="Kuo A."/>
            <person name="Kohler A."/>
            <person name="Daghino S."/>
            <person name="Barry K."/>
            <person name="Choi C."/>
            <person name="Cichocki N."/>
            <person name="Clum A."/>
            <person name="Copeland A."/>
            <person name="Hainaut M."/>
            <person name="Haridas S."/>
            <person name="Labutti K."/>
            <person name="Lindquist E."/>
            <person name="Lipzen A."/>
            <person name="Khouja H.-R."/>
            <person name="Murat C."/>
            <person name="Ohm R."/>
            <person name="Olson A."/>
            <person name="Spatafora J."/>
            <person name="Veneault-Fourrey C."/>
            <person name="Henrissat B."/>
            <person name="Grigoriev I."/>
            <person name="Martin F."/>
            <person name="Perotto S."/>
        </authorList>
    </citation>
    <scope>NUCLEOTIDE SEQUENCE [LARGE SCALE GENOMIC DNA]</scope>
    <source>
        <strain evidence="2 3">UAMH 7357</strain>
    </source>
</reference>
<proteinExistence type="predicted"/>